<evidence type="ECO:0000313" key="3">
    <source>
        <dbReference type="EMBL" id="CAG6674395.1"/>
    </source>
</evidence>
<sequence>MSPDKWKRVTALELEVKSHEIYVKDVIDEYKTADDDVKKVMEEIENMKKKKGNEPKEKVEHDHNDATVEPDEDYEQSLMNQIEKMRIENAKILQEIIQLNTTLGI</sequence>
<proteinExistence type="predicted"/>
<feature type="coiled-coil region" evidence="1">
    <location>
        <begin position="75"/>
        <end position="102"/>
    </location>
</feature>
<dbReference type="EMBL" id="HBUF01233684">
    <property type="protein sequence ID" value="CAG6674395.1"/>
    <property type="molecule type" value="Transcribed_RNA"/>
</dbReference>
<organism evidence="3">
    <name type="scientific">Cacopsylla melanoneura</name>
    <dbReference type="NCBI Taxonomy" id="428564"/>
    <lineage>
        <taxon>Eukaryota</taxon>
        <taxon>Metazoa</taxon>
        <taxon>Ecdysozoa</taxon>
        <taxon>Arthropoda</taxon>
        <taxon>Hexapoda</taxon>
        <taxon>Insecta</taxon>
        <taxon>Pterygota</taxon>
        <taxon>Neoptera</taxon>
        <taxon>Paraneoptera</taxon>
        <taxon>Hemiptera</taxon>
        <taxon>Sternorrhyncha</taxon>
        <taxon>Psylloidea</taxon>
        <taxon>Psyllidae</taxon>
        <taxon>Psyllinae</taxon>
        <taxon>Cacopsylla</taxon>
    </lineage>
</organism>
<reference evidence="3" key="1">
    <citation type="submission" date="2021-05" db="EMBL/GenBank/DDBJ databases">
        <authorList>
            <person name="Alioto T."/>
            <person name="Alioto T."/>
            <person name="Gomez Garrido J."/>
        </authorList>
    </citation>
    <scope>NUCLEOTIDE SEQUENCE</scope>
</reference>
<dbReference type="AlphaFoldDB" id="A0A8D8SR51"/>
<keyword evidence="1" id="KW-0175">Coiled coil</keyword>
<feature type="compositionally biased region" description="Basic and acidic residues" evidence="2">
    <location>
        <begin position="48"/>
        <end position="66"/>
    </location>
</feature>
<evidence type="ECO:0000256" key="1">
    <source>
        <dbReference type="SAM" id="Coils"/>
    </source>
</evidence>
<protein>
    <submittedName>
        <fullName evidence="3">Uncharacterized protein</fullName>
    </submittedName>
</protein>
<feature type="region of interest" description="Disordered" evidence="2">
    <location>
        <begin position="48"/>
        <end position="71"/>
    </location>
</feature>
<name>A0A8D8SR51_9HEMI</name>
<evidence type="ECO:0000256" key="2">
    <source>
        <dbReference type="SAM" id="MobiDB-lite"/>
    </source>
</evidence>
<accession>A0A8D8SR51</accession>